<dbReference type="Gene3D" id="2.40.50.140">
    <property type="entry name" value="Nucleic acid-binding proteins"/>
    <property type="match status" value="2"/>
</dbReference>
<evidence type="ECO:0000313" key="4">
    <source>
        <dbReference type="Proteomes" id="UP000654279"/>
    </source>
</evidence>
<evidence type="ECO:0000256" key="2">
    <source>
        <dbReference type="PROSITE-ProRule" id="PRU00252"/>
    </source>
</evidence>
<dbReference type="AlphaFoldDB" id="A0A926HIH3"/>
<dbReference type="CDD" id="cd04496">
    <property type="entry name" value="SSB_OBF"/>
    <property type="match status" value="1"/>
</dbReference>
<dbReference type="Pfam" id="PF00436">
    <property type="entry name" value="SSB"/>
    <property type="match status" value="1"/>
</dbReference>
<keyword evidence="4" id="KW-1185">Reference proteome</keyword>
<evidence type="ECO:0000313" key="3">
    <source>
        <dbReference type="EMBL" id="MBC8528782.1"/>
    </source>
</evidence>
<dbReference type="NCBIfam" id="NF004476">
    <property type="entry name" value="PRK05813.1"/>
    <property type="match status" value="1"/>
</dbReference>
<dbReference type="SUPFAM" id="SSF50249">
    <property type="entry name" value="Nucleic acid-binding proteins"/>
    <property type="match status" value="1"/>
</dbReference>
<dbReference type="EMBL" id="JACRSO010000002">
    <property type="protein sequence ID" value="MBC8528782.1"/>
    <property type="molecule type" value="Genomic_DNA"/>
</dbReference>
<keyword evidence="1 2" id="KW-0238">DNA-binding</keyword>
<sequence length="207" mass="23065">MEGHQPTNTVTLMGKVQGEISFSHHVMQEKFYKLTLEVPRLSGQVDVLPVTLAEHLIEGMALSDGAQLWIKGQLRSYNRLVDGASRLVLTVFALDAELIADDGMPLNGGPNEIFLDGFLCKPPVYRTTPFQREIADLLVAVNRAYGKSDYIPCIAWGRNARKAGQMKVGDHVVLQGRLQSRDYRKTLPEGEVTRTAYEVSIVRLDLL</sequence>
<dbReference type="Proteomes" id="UP000654279">
    <property type="component" value="Unassembled WGS sequence"/>
</dbReference>
<reference evidence="3" key="1">
    <citation type="submission" date="2020-08" db="EMBL/GenBank/DDBJ databases">
        <title>Genome public.</title>
        <authorList>
            <person name="Liu C."/>
            <person name="Sun Q."/>
        </authorList>
    </citation>
    <scope>NUCLEOTIDE SEQUENCE</scope>
    <source>
        <strain evidence="3">NSJ-44</strain>
    </source>
</reference>
<protein>
    <submittedName>
        <fullName evidence="3">Single-stranded DNA-binding protein</fullName>
    </submittedName>
</protein>
<organism evidence="3 4">
    <name type="scientific">Luoshenia tenuis</name>
    <dbReference type="NCBI Taxonomy" id="2763654"/>
    <lineage>
        <taxon>Bacteria</taxon>
        <taxon>Bacillati</taxon>
        <taxon>Bacillota</taxon>
        <taxon>Clostridia</taxon>
        <taxon>Christensenellales</taxon>
        <taxon>Christensenellaceae</taxon>
        <taxon>Luoshenia</taxon>
    </lineage>
</organism>
<comment type="caution">
    <text evidence="3">The sequence shown here is derived from an EMBL/GenBank/DDBJ whole genome shotgun (WGS) entry which is preliminary data.</text>
</comment>
<dbReference type="InterPro" id="IPR012340">
    <property type="entry name" value="NA-bd_OB-fold"/>
</dbReference>
<proteinExistence type="predicted"/>
<name>A0A926HIH3_9FIRM</name>
<dbReference type="GO" id="GO:0003697">
    <property type="term" value="F:single-stranded DNA binding"/>
    <property type="evidence" value="ECO:0007669"/>
    <property type="project" value="InterPro"/>
</dbReference>
<gene>
    <name evidence="3" type="ORF">H8699_04985</name>
</gene>
<accession>A0A926HIH3</accession>
<evidence type="ECO:0000256" key="1">
    <source>
        <dbReference type="ARBA" id="ARBA00023125"/>
    </source>
</evidence>
<dbReference type="PROSITE" id="PS50935">
    <property type="entry name" value="SSB"/>
    <property type="match status" value="1"/>
</dbReference>
<dbReference type="RefSeq" id="WP_249284751.1">
    <property type="nucleotide sequence ID" value="NZ_JACRSO010000002.1"/>
</dbReference>
<dbReference type="InterPro" id="IPR000424">
    <property type="entry name" value="Primosome_PriB/ssb"/>
</dbReference>